<protein>
    <submittedName>
        <fullName evidence="2">Codanin-1</fullName>
    </submittedName>
</protein>
<reference evidence="2 3" key="1">
    <citation type="submission" date="2013-11" db="EMBL/GenBank/DDBJ databases">
        <title>Genome sequencing of Stegodyphus mimosarum.</title>
        <authorList>
            <person name="Bechsgaard J."/>
        </authorList>
    </citation>
    <scope>NUCLEOTIDE SEQUENCE [LARGE SCALE GENOMIC DNA]</scope>
</reference>
<dbReference type="InterPro" id="IPR028171">
    <property type="entry name" value="Codanin-1_C"/>
</dbReference>
<dbReference type="EMBL" id="KK121077">
    <property type="protein sequence ID" value="KFM79691.1"/>
    <property type="molecule type" value="Genomic_DNA"/>
</dbReference>
<feature type="domain" description="Codanin-1 C-terminal" evidence="1">
    <location>
        <begin position="150"/>
        <end position="248"/>
    </location>
</feature>
<dbReference type="PANTHER" id="PTHR28678:SF1">
    <property type="entry name" value="CODANIN-1"/>
    <property type="match status" value="1"/>
</dbReference>
<accession>A0A087UQQ2</accession>
<gene>
    <name evidence="2" type="ORF">X975_13752</name>
</gene>
<dbReference type="GO" id="GO:0006325">
    <property type="term" value="P:chromatin organization"/>
    <property type="evidence" value="ECO:0007669"/>
    <property type="project" value="TreeGrafter"/>
</dbReference>
<dbReference type="InterPro" id="IPR040031">
    <property type="entry name" value="Codanin-1"/>
</dbReference>
<keyword evidence="3" id="KW-1185">Reference proteome</keyword>
<evidence type="ECO:0000313" key="3">
    <source>
        <dbReference type="Proteomes" id="UP000054359"/>
    </source>
</evidence>
<dbReference type="OMA" id="YVICTEA"/>
<dbReference type="AlphaFoldDB" id="A0A087UQQ2"/>
<feature type="non-terminal residue" evidence="2">
    <location>
        <position position="371"/>
    </location>
</feature>
<dbReference type="Pfam" id="PF15296">
    <property type="entry name" value="Codanin-1_C"/>
    <property type="match status" value="1"/>
</dbReference>
<sequence>MHTMRLLGKFLGYLHFSPYRVTDALPSNVMYSQLATRKYHKPPLDVAELLIESVKNNKIILTVPWVIEFLSMMDPIALTIEHYIKALQILTDIYRWEHFRAIPTESILFVRLIIGWLFDVLEYPKKYEVLIKPESFEYHKNLESCGVDFLAVVDKQLIRSCCPYLIEFRVLIYNFLNGIKNRNREIRKITPLSTKIEKTNSASVIKKQLNIQLEDNFFSYHPPSVKKTTEFVADRMASKTIGKIRSEVTELKLNVVKNIMSNKQFSSMYASNALLQIDAVIDDNVLHVYNEFQNKLHDFIKAIHKNIENTLPLLLSDDTKPVVLDICTKVAYRLAADKTADWIDSNLLLDPIKSDIKNKLFHLKKYEVESK</sequence>
<evidence type="ECO:0000313" key="2">
    <source>
        <dbReference type="EMBL" id="KFM79691.1"/>
    </source>
</evidence>
<proteinExistence type="predicted"/>
<name>A0A087UQQ2_STEMI</name>
<dbReference type="Proteomes" id="UP000054359">
    <property type="component" value="Unassembled WGS sequence"/>
</dbReference>
<evidence type="ECO:0000259" key="1">
    <source>
        <dbReference type="Pfam" id="PF15296"/>
    </source>
</evidence>
<organism evidence="2 3">
    <name type="scientific">Stegodyphus mimosarum</name>
    <name type="common">African social velvet spider</name>
    <dbReference type="NCBI Taxonomy" id="407821"/>
    <lineage>
        <taxon>Eukaryota</taxon>
        <taxon>Metazoa</taxon>
        <taxon>Ecdysozoa</taxon>
        <taxon>Arthropoda</taxon>
        <taxon>Chelicerata</taxon>
        <taxon>Arachnida</taxon>
        <taxon>Araneae</taxon>
        <taxon>Araneomorphae</taxon>
        <taxon>Entelegynae</taxon>
        <taxon>Eresoidea</taxon>
        <taxon>Eresidae</taxon>
        <taxon>Stegodyphus</taxon>
    </lineage>
</organism>
<dbReference type="GO" id="GO:0005634">
    <property type="term" value="C:nucleus"/>
    <property type="evidence" value="ECO:0007669"/>
    <property type="project" value="TreeGrafter"/>
</dbReference>
<dbReference type="PANTHER" id="PTHR28678">
    <property type="entry name" value="CODANIN-1"/>
    <property type="match status" value="1"/>
</dbReference>
<dbReference type="STRING" id="407821.A0A087UQQ2"/>
<dbReference type="OrthoDB" id="20982at2759"/>